<evidence type="ECO:0000313" key="2">
    <source>
        <dbReference type="Proteomes" id="UP000027138"/>
    </source>
</evidence>
<sequence length="189" mass="21191">MPKGEAPTFSTPTKKDQLEEAHQLLLEIKQAQLEATILFQGVEAQFTLMCNIANRLVKIGHFTLEDVKLYQIFKIAPYREKAPKVISWLRADSRLIRVEEPSTPSDLPSLISPNSLGSLFEIECSPIQTNLSILACTLTDKMAEPSIPVSEIEKMIEKIVATSFEKLMISDKGKEKVVIEDDEEAKDES</sequence>
<reference evidence="1 2" key="1">
    <citation type="journal article" date="2014" name="PLoS ONE">
        <title>Global Analysis of Gene Expression Profiles in Physic Nut (Jatropha curcas L.) Seedlings Exposed to Salt Stress.</title>
        <authorList>
            <person name="Zhang L."/>
            <person name="Zhang C."/>
            <person name="Wu P."/>
            <person name="Chen Y."/>
            <person name="Li M."/>
            <person name="Jiang H."/>
            <person name="Wu G."/>
        </authorList>
    </citation>
    <scope>NUCLEOTIDE SEQUENCE [LARGE SCALE GENOMIC DNA]</scope>
    <source>
        <strain evidence="2">cv. GZQX0401</strain>
        <tissue evidence="1">Young leaves</tissue>
    </source>
</reference>
<evidence type="ECO:0000313" key="1">
    <source>
        <dbReference type="EMBL" id="KDP30150.1"/>
    </source>
</evidence>
<organism evidence="1 2">
    <name type="scientific">Jatropha curcas</name>
    <name type="common">Barbados nut</name>
    <dbReference type="NCBI Taxonomy" id="180498"/>
    <lineage>
        <taxon>Eukaryota</taxon>
        <taxon>Viridiplantae</taxon>
        <taxon>Streptophyta</taxon>
        <taxon>Embryophyta</taxon>
        <taxon>Tracheophyta</taxon>
        <taxon>Spermatophyta</taxon>
        <taxon>Magnoliopsida</taxon>
        <taxon>eudicotyledons</taxon>
        <taxon>Gunneridae</taxon>
        <taxon>Pentapetalae</taxon>
        <taxon>rosids</taxon>
        <taxon>fabids</taxon>
        <taxon>Malpighiales</taxon>
        <taxon>Euphorbiaceae</taxon>
        <taxon>Crotonoideae</taxon>
        <taxon>Jatropheae</taxon>
        <taxon>Jatropha</taxon>
    </lineage>
</organism>
<keyword evidence="2" id="KW-1185">Reference proteome</keyword>
<proteinExistence type="predicted"/>
<name>A0A067KD38_JATCU</name>
<protein>
    <submittedName>
        <fullName evidence="1">Uncharacterized protein</fullName>
    </submittedName>
</protein>
<dbReference type="Proteomes" id="UP000027138">
    <property type="component" value="Unassembled WGS sequence"/>
</dbReference>
<gene>
    <name evidence="1" type="ORF">JCGZ_18111</name>
</gene>
<dbReference type="EMBL" id="KK914703">
    <property type="protein sequence ID" value="KDP30150.1"/>
    <property type="molecule type" value="Genomic_DNA"/>
</dbReference>
<dbReference type="AlphaFoldDB" id="A0A067KD38"/>
<accession>A0A067KD38</accession>